<reference evidence="1 2" key="1">
    <citation type="submission" date="2018-10" db="EMBL/GenBank/DDBJ databases">
        <title>Isolation from soil.</title>
        <authorList>
            <person name="Hu J."/>
        </authorList>
    </citation>
    <scope>NUCLEOTIDE SEQUENCE [LARGE SCALE GENOMIC DNA]</scope>
    <source>
        <strain evidence="1 2">NEAU-Ht49</strain>
    </source>
</reference>
<name>A0A3M2M8U1_9ACTN</name>
<dbReference type="Proteomes" id="UP000282674">
    <property type="component" value="Unassembled WGS sequence"/>
</dbReference>
<organism evidence="1 2">
    <name type="scientific">Actinomadura harenae</name>
    <dbReference type="NCBI Taxonomy" id="2483351"/>
    <lineage>
        <taxon>Bacteria</taxon>
        <taxon>Bacillati</taxon>
        <taxon>Actinomycetota</taxon>
        <taxon>Actinomycetes</taxon>
        <taxon>Streptosporangiales</taxon>
        <taxon>Thermomonosporaceae</taxon>
        <taxon>Actinomadura</taxon>
    </lineage>
</organism>
<gene>
    <name evidence="1" type="ORF">EBO15_09550</name>
</gene>
<comment type="caution">
    <text evidence="1">The sequence shown here is derived from an EMBL/GenBank/DDBJ whole genome shotgun (WGS) entry which is preliminary data.</text>
</comment>
<evidence type="ECO:0000313" key="1">
    <source>
        <dbReference type="EMBL" id="RMI45450.1"/>
    </source>
</evidence>
<sequence length="76" mass="8555">MICAEASALPDLMRTTSHVYKELSAGRQVPRATLRWVIREAGLQGVFKPIRRTHGADAVKDIILAFEYELNFGLVR</sequence>
<dbReference type="AlphaFoldDB" id="A0A3M2M8U1"/>
<protein>
    <submittedName>
        <fullName evidence="1">Uncharacterized protein</fullName>
    </submittedName>
</protein>
<evidence type="ECO:0000313" key="2">
    <source>
        <dbReference type="Proteomes" id="UP000282674"/>
    </source>
</evidence>
<dbReference type="EMBL" id="RFFG01000013">
    <property type="protein sequence ID" value="RMI45450.1"/>
    <property type="molecule type" value="Genomic_DNA"/>
</dbReference>
<keyword evidence="2" id="KW-1185">Reference proteome</keyword>
<accession>A0A3M2M8U1</accession>
<proteinExistence type="predicted"/>